<keyword evidence="1" id="KW-0696">RNA-directed RNA polymerase</keyword>
<dbReference type="OrthoDB" id="6513042at2759"/>
<dbReference type="EC" id="2.7.7.48" evidence="1"/>
<dbReference type="InterPro" id="IPR007855">
    <property type="entry name" value="RDRP"/>
</dbReference>
<comment type="similarity">
    <text evidence="1">Belongs to the RdRP family.</text>
</comment>
<dbReference type="PANTHER" id="PTHR23079:SF57">
    <property type="entry name" value="RNA-DIRECTED RNA POLYMERASE"/>
    <property type="match status" value="1"/>
</dbReference>
<evidence type="ECO:0000313" key="3">
    <source>
        <dbReference type="EMBL" id="VDM81762.1"/>
    </source>
</evidence>
<dbReference type="GO" id="GO:0003968">
    <property type="term" value="F:RNA-directed RNA polymerase activity"/>
    <property type="evidence" value="ECO:0007669"/>
    <property type="project" value="UniProtKB-KW"/>
</dbReference>
<comment type="catalytic activity">
    <reaction evidence="1">
        <text>RNA(n) + a ribonucleoside 5'-triphosphate = RNA(n+1) + diphosphate</text>
        <dbReference type="Rhea" id="RHEA:21248"/>
        <dbReference type="Rhea" id="RHEA-COMP:14527"/>
        <dbReference type="Rhea" id="RHEA-COMP:17342"/>
        <dbReference type="ChEBI" id="CHEBI:33019"/>
        <dbReference type="ChEBI" id="CHEBI:61557"/>
        <dbReference type="ChEBI" id="CHEBI:140395"/>
        <dbReference type="EC" id="2.7.7.48"/>
    </reaction>
</comment>
<keyword evidence="1" id="KW-0548">Nucleotidyltransferase</keyword>
<evidence type="ECO:0000259" key="2">
    <source>
        <dbReference type="Pfam" id="PF05183"/>
    </source>
</evidence>
<keyword evidence="1" id="KW-0694">RNA-binding</keyword>
<dbReference type="EMBL" id="UYYB01114409">
    <property type="protein sequence ID" value="VDM81762.1"/>
    <property type="molecule type" value="Genomic_DNA"/>
</dbReference>
<gene>
    <name evidence="3" type="ORF">SVUK_LOCUS16760</name>
</gene>
<dbReference type="Pfam" id="PF05183">
    <property type="entry name" value="RdRP"/>
    <property type="match status" value="2"/>
</dbReference>
<dbReference type="GO" id="GO:0030422">
    <property type="term" value="P:siRNA processing"/>
    <property type="evidence" value="ECO:0007669"/>
    <property type="project" value="TreeGrafter"/>
</dbReference>
<protein>
    <recommendedName>
        <fullName evidence="1">RNA-dependent RNA polymerase</fullName>
        <ecNumber evidence="1">2.7.7.48</ecNumber>
    </recommendedName>
</protein>
<dbReference type="Proteomes" id="UP000270094">
    <property type="component" value="Unassembled WGS sequence"/>
</dbReference>
<proteinExistence type="inferred from homology"/>
<dbReference type="GO" id="GO:0031380">
    <property type="term" value="C:nuclear RNA-directed RNA polymerase complex"/>
    <property type="evidence" value="ECO:0007669"/>
    <property type="project" value="TreeGrafter"/>
</dbReference>
<keyword evidence="1" id="KW-0808">Transferase</keyword>
<evidence type="ECO:0000313" key="4">
    <source>
        <dbReference type="Proteomes" id="UP000270094"/>
    </source>
</evidence>
<organism evidence="3 4">
    <name type="scientific">Strongylus vulgaris</name>
    <name type="common">Blood worm</name>
    <dbReference type="NCBI Taxonomy" id="40348"/>
    <lineage>
        <taxon>Eukaryota</taxon>
        <taxon>Metazoa</taxon>
        <taxon>Ecdysozoa</taxon>
        <taxon>Nematoda</taxon>
        <taxon>Chromadorea</taxon>
        <taxon>Rhabditida</taxon>
        <taxon>Rhabditina</taxon>
        <taxon>Rhabditomorpha</taxon>
        <taxon>Strongyloidea</taxon>
        <taxon>Strongylidae</taxon>
        <taxon>Strongylus</taxon>
    </lineage>
</organism>
<dbReference type="PANTHER" id="PTHR23079">
    <property type="entry name" value="RNA-DEPENDENT RNA POLYMERASE"/>
    <property type="match status" value="1"/>
</dbReference>
<name>A0A3P7LRL7_STRVU</name>
<reference evidence="3 4" key="1">
    <citation type="submission" date="2018-11" db="EMBL/GenBank/DDBJ databases">
        <authorList>
            <consortium name="Pathogen Informatics"/>
        </authorList>
    </citation>
    <scope>NUCLEOTIDE SEQUENCE [LARGE SCALE GENOMIC DNA]</scope>
</reference>
<feature type="domain" description="RDRP core" evidence="2">
    <location>
        <begin position="105"/>
        <end position="199"/>
    </location>
</feature>
<dbReference type="AlphaFoldDB" id="A0A3P7LRL7"/>
<sequence>MASRVLRHYDHDGTRILRVTFRDDDNQPMRVVKTSEALMRSTLRERMIKGIVVAGRHFGYLGNSNSQMRDGGAYFMEKYSRRSFLEYINEHKKAPDVTWQPKIVSVRRDLGDESYTFSDGVGMISKAFAKQIAEDMMLKDCLPSCFQFRFRGLKGVMAVNPMLDEIALWASENGIRHKPDMFDCCSWLVKMVFRRSQIK</sequence>
<keyword evidence="4" id="KW-1185">Reference proteome</keyword>
<feature type="domain" description="RDRP core" evidence="2">
    <location>
        <begin position="3"/>
        <end position="88"/>
    </location>
</feature>
<accession>A0A3P7LRL7</accession>
<dbReference type="InterPro" id="IPR057596">
    <property type="entry name" value="RDRP_core"/>
</dbReference>
<dbReference type="GO" id="GO:0003723">
    <property type="term" value="F:RNA binding"/>
    <property type="evidence" value="ECO:0007669"/>
    <property type="project" value="UniProtKB-KW"/>
</dbReference>
<evidence type="ECO:0000256" key="1">
    <source>
        <dbReference type="RuleBase" id="RU363098"/>
    </source>
</evidence>